<keyword evidence="1" id="KW-0472">Membrane</keyword>
<sequence>MRTESCLSPLFSLYLIFTVPIAFFRSFLHVSSKEIIFSLSLKLHKLILISNKLLQELEFLHVSSQIWRLHITFKALAFPI</sequence>
<evidence type="ECO:0000313" key="2">
    <source>
        <dbReference type="EMBL" id="OAY58463.1"/>
    </source>
</evidence>
<reference evidence="2" key="1">
    <citation type="submission" date="2016-02" db="EMBL/GenBank/DDBJ databases">
        <title>WGS assembly of Manihot esculenta.</title>
        <authorList>
            <person name="Bredeson J.V."/>
            <person name="Prochnik S.E."/>
            <person name="Lyons J.B."/>
            <person name="Schmutz J."/>
            <person name="Grimwood J."/>
            <person name="Vrebalov J."/>
            <person name="Bart R.S."/>
            <person name="Amuge T."/>
            <person name="Ferguson M.E."/>
            <person name="Green R."/>
            <person name="Putnam N."/>
            <person name="Stites J."/>
            <person name="Rounsley S."/>
            <person name="Rokhsar D.S."/>
        </authorList>
    </citation>
    <scope>NUCLEOTIDE SEQUENCE [LARGE SCALE GENOMIC DNA]</scope>
    <source>
        <tissue evidence="2">Leaf</tissue>
    </source>
</reference>
<evidence type="ECO:0000256" key="1">
    <source>
        <dbReference type="SAM" id="Phobius"/>
    </source>
</evidence>
<name>A0A2C9WF19_MANES</name>
<proteinExistence type="predicted"/>
<dbReference type="AlphaFoldDB" id="A0A2C9WF19"/>
<organism evidence="2">
    <name type="scientific">Manihot esculenta</name>
    <name type="common">Cassava</name>
    <name type="synonym">Jatropha manihot</name>
    <dbReference type="NCBI Taxonomy" id="3983"/>
    <lineage>
        <taxon>Eukaryota</taxon>
        <taxon>Viridiplantae</taxon>
        <taxon>Streptophyta</taxon>
        <taxon>Embryophyta</taxon>
        <taxon>Tracheophyta</taxon>
        <taxon>Spermatophyta</taxon>
        <taxon>Magnoliopsida</taxon>
        <taxon>eudicotyledons</taxon>
        <taxon>Gunneridae</taxon>
        <taxon>Pentapetalae</taxon>
        <taxon>rosids</taxon>
        <taxon>fabids</taxon>
        <taxon>Malpighiales</taxon>
        <taxon>Euphorbiaceae</taxon>
        <taxon>Crotonoideae</taxon>
        <taxon>Manihoteae</taxon>
        <taxon>Manihot</taxon>
    </lineage>
</organism>
<protein>
    <submittedName>
        <fullName evidence="2">Uncharacterized protein</fullName>
    </submittedName>
</protein>
<accession>A0A2C9WF19</accession>
<dbReference type="EMBL" id="CM004388">
    <property type="protein sequence ID" value="OAY58463.1"/>
    <property type="molecule type" value="Genomic_DNA"/>
</dbReference>
<feature type="transmembrane region" description="Helical" evidence="1">
    <location>
        <begin position="12"/>
        <end position="28"/>
    </location>
</feature>
<keyword evidence="1" id="KW-1133">Transmembrane helix</keyword>
<keyword evidence="1" id="KW-0812">Transmembrane</keyword>
<gene>
    <name evidence="2" type="ORF">MANES_02G179800</name>
</gene>